<dbReference type="RefSeq" id="WP_342592102.1">
    <property type="nucleotide sequence ID" value="NZ_JAGIOD010000001.1"/>
</dbReference>
<feature type="transmembrane region" description="Helical" evidence="7">
    <location>
        <begin position="172"/>
        <end position="199"/>
    </location>
</feature>
<dbReference type="InterPro" id="IPR035906">
    <property type="entry name" value="MetI-like_sf"/>
</dbReference>
<dbReference type="InterPro" id="IPR051393">
    <property type="entry name" value="ABC_transporter_permease"/>
</dbReference>
<dbReference type="Proteomes" id="UP001519290">
    <property type="component" value="Unassembled WGS sequence"/>
</dbReference>
<keyword evidence="2 7" id="KW-0813">Transport</keyword>
<comment type="subcellular location">
    <subcellularLocation>
        <location evidence="1 7">Cell membrane</location>
        <topology evidence="1 7">Multi-pass membrane protein</topology>
    </subcellularLocation>
</comment>
<evidence type="ECO:0000313" key="11">
    <source>
        <dbReference type="Proteomes" id="UP001519290"/>
    </source>
</evidence>
<proteinExistence type="inferred from homology"/>
<keyword evidence="10" id="KW-0762">Sugar transport</keyword>
<feature type="domain" description="ABC transmembrane type-1" evidence="9">
    <location>
        <begin position="88"/>
        <end position="300"/>
    </location>
</feature>
<reference evidence="10 11" key="1">
    <citation type="submission" date="2021-03" db="EMBL/GenBank/DDBJ databases">
        <title>Sequencing the genomes of 1000 actinobacteria strains.</title>
        <authorList>
            <person name="Klenk H.-P."/>
        </authorList>
    </citation>
    <scope>NUCLEOTIDE SEQUENCE [LARGE SCALE GENOMIC DNA]</scope>
    <source>
        <strain evidence="10 11">DSM 14566</strain>
    </source>
</reference>
<evidence type="ECO:0000256" key="1">
    <source>
        <dbReference type="ARBA" id="ARBA00004651"/>
    </source>
</evidence>
<evidence type="ECO:0000256" key="5">
    <source>
        <dbReference type="ARBA" id="ARBA00022989"/>
    </source>
</evidence>
<keyword evidence="6 7" id="KW-0472">Membrane</keyword>
<keyword evidence="5 7" id="KW-1133">Transmembrane helix</keyword>
<dbReference type="Pfam" id="PF00528">
    <property type="entry name" value="BPD_transp_1"/>
    <property type="match status" value="1"/>
</dbReference>
<dbReference type="PANTHER" id="PTHR30193:SF37">
    <property type="entry name" value="INNER MEMBRANE ABC TRANSPORTER PERMEASE PROTEIN YCJO"/>
    <property type="match status" value="1"/>
</dbReference>
<feature type="transmembrane region" description="Helical" evidence="7">
    <location>
        <begin position="126"/>
        <end position="147"/>
    </location>
</feature>
<keyword evidence="3" id="KW-1003">Cell membrane</keyword>
<evidence type="ECO:0000256" key="6">
    <source>
        <dbReference type="ARBA" id="ARBA00023136"/>
    </source>
</evidence>
<feature type="transmembrane region" description="Helical" evidence="7">
    <location>
        <begin position="279"/>
        <end position="299"/>
    </location>
</feature>
<feature type="transmembrane region" description="Helical" evidence="7">
    <location>
        <begin position="220"/>
        <end position="244"/>
    </location>
</feature>
<dbReference type="CDD" id="cd06261">
    <property type="entry name" value="TM_PBP2"/>
    <property type="match status" value="1"/>
</dbReference>
<feature type="region of interest" description="Disordered" evidence="8">
    <location>
        <begin position="1"/>
        <end position="24"/>
    </location>
</feature>
<dbReference type="EMBL" id="JAGIOD010000001">
    <property type="protein sequence ID" value="MBP2381426.1"/>
    <property type="molecule type" value="Genomic_DNA"/>
</dbReference>
<protein>
    <submittedName>
        <fullName evidence="10">Multiple sugar transport system permease protein</fullName>
    </submittedName>
</protein>
<comment type="similarity">
    <text evidence="7">Belongs to the binding-protein-dependent transport system permease family.</text>
</comment>
<dbReference type="Gene3D" id="1.10.3720.10">
    <property type="entry name" value="MetI-like"/>
    <property type="match status" value="1"/>
</dbReference>
<accession>A0ABS4WYY7</accession>
<dbReference type="PROSITE" id="PS50928">
    <property type="entry name" value="ABC_TM1"/>
    <property type="match status" value="1"/>
</dbReference>
<feature type="transmembrane region" description="Helical" evidence="7">
    <location>
        <begin position="92"/>
        <end position="114"/>
    </location>
</feature>
<dbReference type="SUPFAM" id="SSF161098">
    <property type="entry name" value="MetI-like"/>
    <property type="match status" value="1"/>
</dbReference>
<name>A0ABS4WYY7_9MICO</name>
<keyword evidence="4 7" id="KW-0812">Transmembrane</keyword>
<keyword evidence="11" id="KW-1185">Reference proteome</keyword>
<sequence>MTTSPLQAAPAKSPSPRGPRSQQRHGFRAASPYLGPGMLGFALFIVVPLVASLIISFFDWPLFGAPQFVGLENYRYLLAGDPAFWISLRNTLIFAILYTGVNLAVALGLSYWLMNLGGRWAAFFRVLFFIPVVTPMIGNALIFRLMLNDDGIVNQMLGVVGIQGPQWLNTPFWAMLSLVVMSLWQGMGYNIIVLGAGIAGINPSVIEASRIDGAGAVSRFFRVVFPMLSPTIFFCTIMTVIGAFKVFAQPYALTEGGPGNATNTLVLHLYRNGFSFDKLGYASAIAWVLFVLVMLVTAVQFSQQKRWVTYDS</sequence>
<gene>
    <name evidence="10" type="ORF">JOF43_001383</name>
</gene>
<dbReference type="PANTHER" id="PTHR30193">
    <property type="entry name" value="ABC TRANSPORTER PERMEASE PROTEIN"/>
    <property type="match status" value="1"/>
</dbReference>
<evidence type="ECO:0000313" key="10">
    <source>
        <dbReference type="EMBL" id="MBP2381426.1"/>
    </source>
</evidence>
<evidence type="ECO:0000259" key="9">
    <source>
        <dbReference type="PROSITE" id="PS50928"/>
    </source>
</evidence>
<evidence type="ECO:0000256" key="8">
    <source>
        <dbReference type="SAM" id="MobiDB-lite"/>
    </source>
</evidence>
<comment type="caution">
    <text evidence="10">The sequence shown here is derived from an EMBL/GenBank/DDBJ whole genome shotgun (WGS) entry which is preliminary data.</text>
</comment>
<evidence type="ECO:0000256" key="2">
    <source>
        <dbReference type="ARBA" id="ARBA00022448"/>
    </source>
</evidence>
<dbReference type="InterPro" id="IPR000515">
    <property type="entry name" value="MetI-like"/>
</dbReference>
<evidence type="ECO:0000256" key="7">
    <source>
        <dbReference type="RuleBase" id="RU363032"/>
    </source>
</evidence>
<evidence type="ECO:0000256" key="4">
    <source>
        <dbReference type="ARBA" id="ARBA00022692"/>
    </source>
</evidence>
<feature type="transmembrane region" description="Helical" evidence="7">
    <location>
        <begin position="33"/>
        <end position="58"/>
    </location>
</feature>
<evidence type="ECO:0000256" key="3">
    <source>
        <dbReference type="ARBA" id="ARBA00022475"/>
    </source>
</evidence>
<organism evidence="10 11">
    <name type="scientific">Brachybacterium sacelli</name>
    <dbReference type="NCBI Taxonomy" id="173364"/>
    <lineage>
        <taxon>Bacteria</taxon>
        <taxon>Bacillati</taxon>
        <taxon>Actinomycetota</taxon>
        <taxon>Actinomycetes</taxon>
        <taxon>Micrococcales</taxon>
        <taxon>Dermabacteraceae</taxon>
        <taxon>Brachybacterium</taxon>
    </lineage>
</organism>